<evidence type="ECO:0000256" key="2">
    <source>
        <dbReference type="SAM" id="SignalP"/>
    </source>
</evidence>
<evidence type="ECO:0000256" key="1">
    <source>
        <dbReference type="SAM" id="MobiDB-lite"/>
    </source>
</evidence>
<organism evidence="3 4">
    <name type="scientific">Winkia neuii subsp. anitrata</name>
    <dbReference type="NCBI Taxonomy" id="29318"/>
    <lineage>
        <taxon>Bacteria</taxon>
        <taxon>Bacillati</taxon>
        <taxon>Actinomycetota</taxon>
        <taxon>Actinomycetes</taxon>
        <taxon>Actinomycetales</taxon>
        <taxon>Actinomycetaceae</taxon>
        <taxon>Winkia</taxon>
    </lineage>
</organism>
<accession>A0AB38XR25</accession>
<proteinExistence type="predicted"/>
<dbReference type="EMBL" id="CP116394">
    <property type="protein sequence ID" value="WCE46798.1"/>
    <property type="molecule type" value="Genomic_DNA"/>
</dbReference>
<dbReference type="AlphaFoldDB" id="A0AB38XR25"/>
<keyword evidence="2" id="KW-0732">Signal</keyword>
<dbReference type="PROSITE" id="PS51257">
    <property type="entry name" value="PROKAR_LIPOPROTEIN"/>
    <property type="match status" value="1"/>
</dbReference>
<dbReference type="KEGG" id="wne:PIG85_03895"/>
<feature type="chain" id="PRO_5044251774" description="Lipoprotein" evidence="2">
    <location>
        <begin position="23"/>
        <end position="154"/>
    </location>
</feature>
<evidence type="ECO:0000313" key="3">
    <source>
        <dbReference type="EMBL" id="WCE46798.1"/>
    </source>
</evidence>
<dbReference type="RefSeq" id="WP_070454423.1">
    <property type="nucleotide sequence ID" value="NZ_CP116394.1"/>
</dbReference>
<feature type="signal peptide" evidence="2">
    <location>
        <begin position="1"/>
        <end position="22"/>
    </location>
</feature>
<feature type="region of interest" description="Disordered" evidence="1">
    <location>
        <begin position="28"/>
        <end position="49"/>
    </location>
</feature>
<protein>
    <recommendedName>
        <fullName evidence="5">Lipoprotein</fullName>
    </recommendedName>
</protein>
<feature type="compositionally biased region" description="Polar residues" evidence="1">
    <location>
        <begin position="28"/>
        <end position="37"/>
    </location>
</feature>
<evidence type="ECO:0000313" key="4">
    <source>
        <dbReference type="Proteomes" id="UP001211044"/>
    </source>
</evidence>
<dbReference type="Proteomes" id="UP001211044">
    <property type="component" value="Chromosome"/>
</dbReference>
<feature type="compositionally biased region" description="Basic and acidic residues" evidence="1">
    <location>
        <begin position="38"/>
        <end position="49"/>
    </location>
</feature>
<name>A0AB38XR25_9ACTO</name>
<gene>
    <name evidence="3" type="ORF">PIG85_03895</name>
</gene>
<sequence length="154" mass="16732">MKKGLKIGVAFLACLTALCGCASGEPSNDTAAKTSQAQEEKQDPERDRNACNDYFRTQNWYDSEVSPRYVEALGGSNPSAVDDVRNLHEMLGYRLIGLQRQAQSRGLSEAIQVGLKKAVAAKEDPYGEAGTRLDLAQALNEIGRQCAQLGYFGD</sequence>
<evidence type="ECO:0008006" key="5">
    <source>
        <dbReference type="Google" id="ProtNLM"/>
    </source>
</evidence>
<reference evidence="3" key="1">
    <citation type="submission" date="2023-01" db="EMBL/GenBank/DDBJ databases">
        <title>Comparative Genomic Analysis of the Clinically-Derived Winkia Strain NY0527 Provides Evidence into the Taxonomic Reassignment of Winkia neuii and Characterizes Their Virulence Traits.</title>
        <authorList>
            <person name="Cai X."/>
            <person name="Peng Y."/>
            <person name="Li M."/>
            <person name="Qiu Y."/>
            <person name="Wang Y."/>
            <person name="Xu L."/>
            <person name="Hou Q."/>
        </authorList>
    </citation>
    <scope>NUCLEOTIDE SEQUENCE</scope>
    <source>
        <strain evidence="3">NY0527</strain>
    </source>
</reference>